<dbReference type="SUPFAM" id="SSF54637">
    <property type="entry name" value="Thioesterase/thiol ester dehydrase-isomerase"/>
    <property type="match status" value="1"/>
</dbReference>
<sequence>MSFDPEAAGWSRRPPVGFSGHTGPYWSRPDGDGWAYGLLVEKHHLNGHGITHGGLLMTMLDNTMGLTAWNATGQKPSVTMQLNTHFVAAAHPGEFLEARGEVVRLAKSVIFLRGQLTVGDRLVAAADGIWKVLAARPGPKPEGDPA</sequence>
<dbReference type="Pfam" id="PF03061">
    <property type="entry name" value="4HBT"/>
    <property type="match status" value="1"/>
</dbReference>
<dbReference type="InterPro" id="IPR006683">
    <property type="entry name" value="Thioestr_dom"/>
</dbReference>
<dbReference type="Proteomes" id="UP000677537">
    <property type="component" value="Unassembled WGS sequence"/>
</dbReference>
<dbReference type="AlphaFoldDB" id="A0A940MW88"/>
<gene>
    <name evidence="2" type="ORF">J5Y10_04065</name>
</gene>
<accession>A0A940MW88</accession>
<evidence type="ECO:0000259" key="1">
    <source>
        <dbReference type="Pfam" id="PF03061"/>
    </source>
</evidence>
<dbReference type="CDD" id="cd03443">
    <property type="entry name" value="PaaI_thioesterase"/>
    <property type="match status" value="1"/>
</dbReference>
<evidence type="ECO:0000313" key="3">
    <source>
        <dbReference type="Proteomes" id="UP000677537"/>
    </source>
</evidence>
<dbReference type="Gene3D" id="3.10.129.10">
    <property type="entry name" value="Hotdog Thioesterase"/>
    <property type="match status" value="1"/>
</dbReference>
<dbReference type="EMBL" id="JAGIZA010000002">
    <property type="protein sequence ID" value="MBP0491949.1"/>
    <property type="molecule type" value="Genomic_DNA"/>
</dbReference>
<keyword evidence="3" id="KW-1185">Reference proteome</keyword>
<name>A0A940MW88_9PROT</name>
<dbReference type="GO" id="GO:0016790">
    <property type="term" value="F:thiolester hydrolase activity"/>
    <property type="evidence" value="ECO:0007669"/>
    <property type="project" value="UniProtKB-ARBA"/>
</dbReference>
<dbReference type="RefSeq" id="WP_209370959.1">
    <property type="nucleotide sequence ID" value="NZ_JAGIZA010000002.1"/>
</dbReference>
<evidence type="ECO:0000313" key="2">
    <source>
        <dbReference type="EMBL" id="MBP0491949.1"/>
    </source>
</evidence>
<dbReference type="PANTHER" id="PTHR43240:SF20">
    <property type="entry name" value="MEDIUM_LONG-CHAIN ACYL-COA THIOESTERASE YIGI"/>
    <property type="match status" value="1"/>
</dbReference>
<feature type="domain" description="Thioesterase" evidence="1">
    <location>
        <begin position="48"/>
        <end position="123"/>
    </location>
</feature>
<protein>
    <submittedName>
        <fullName evidence="2">PaaI family thioesterase</fullName>
    </submittedName>
</protein>
<dbReference type="PANTHER" id="PTHR43240">
    <property type="entry name" value="1,4-DIHYDROXY-2-NAPHTHOYL-COA THIOESTERASE 1"/>
    <property type="match status" value="1"/>
</dbReference>
<reference evidence="2" key="1">
    <citation type="submission" date="2021-03" db="EMBL/GenBank/DDBJ databases">
        <authorList>
            <person name="So Y."/>
        </authorList>
    </citation>
    <scope>NUCLEOTIDE SEQUENCE</scope>
    <source>
        <strain evidence="2">SG15</strain>
    </source>
</reference>
<dbReference type="InterPro" id="IPR029069">
    <property type="entry name" value="HotDog_dom_sf"/>
</dbReference>
<organism evidence="2 3">
    <name type="scientific">Roseomonas indoligenes</name>
    <dbReference type="NCBI Taxonomy" id="2820811"/>
    <lineage>
        <taxon>Bacteria</taxon>
        <taxon>Pseudomonadati</taxon>
        <taxon>Pseudomonadota</taxon>
        <taxon>Alphaproteobacteria</taxon>
        <taxon>Acetobacterales</taxon>
        <taxon>Roseomonadaceae</taxon>
        <taxon>Roseomonas</taxon>
    </lineage>
</organism>
<comment type="caution">
    <text evidence="2">The sequence shown here is derived from an EMBL/GenBank/DDBJ whole genome shotgun (WGS) entry which is preliminary data.</text>
</comment>
<proteinExistence type="predicted"/>